<dbReference type="Proteomes" id="UP001595075">
    <property type="component" value="Unassembled WGS sequence"/>
</dbReference>
<keyword evidence="2" id="KW-1185">Reference proteome</keyword>
<comment type="caution">
    <text evidence="1">The sequence shown here is derived from an EMBL/GenBank/DDBJ whole genome shotgun (WGS) entry which is preliminary data.</text>
</comment>
<proteinExistence type="predicted"/>
<dbReference type="EMBL" id="JAZHXI010000003">
    <property type="protein sequence ID" value="KAL2073014.1"/>
    <property type="molecule type" value="Genomic_DNA"/>
</dbReference>
<gene>
    <name evidence="1" type="ORF">VTL71DRAFT_10338</name>
</gene>
<evidence type="ECO:0000313" key="2">
    <source>
        <dbReference type="Proteomes" id="UP001595075"/>
    </source>
</evidence>
<reference evidence="1 2" key="1">
    <citation type="journal article" date="2024" name="Commun. Biol.">
        <title>Comparative genomic analysis of thermophilic fungi reveals convergent evolutionary adaptations and gene losses.</title>
        <authorList>
            <person name="Steindorff A.S."/>
            <person name="Aguilar-Pontes M.V."/>
            <person name="Robinson A.J."/>
            <person name="Andreopoulos B."/>
            <person name="LaButti K."/>
            <person name="Kuo A."/>
            <person name="Mondo S."/>
            <person name="Riley R."/>
            <person name="Otillar R."/>
            <person name="Haridas S."/>
            <person name="Lipzen A."/>
            <person name="Grimwood J."/>
            <person name="Schmutz J."/>
            <person name="Clum A."/>
            <person name="Reid I.D."/>
            <person name="Moisan M.C."/>
            <person name="Butler G."/>
            <person name="Nguyen T.T.M."/>
            <person name="Dewar K."/>
            <person name="Conant G."/>
            <person name="Drula E."/>
            <person name="Henrissat B."/>
            <person name="Hansel C."/>
            <person name="Singer S."/>
            <person name="Hutchinson M.I."/>
            <person name="de Vries R.P."/>
            <person name="Natvig D.O."/>
            <person name="Powell A.J."/>
            <person name="Tsang A."/>
            <person name="Grigoriev I.V."/>
        </authorList>
    </citation>
    <scope>NUCLEOTIDE SEQUENCE [LARGE SCALE GENOMIC DNA]</scope>
    <source>
        <strain evidence="1 2">CBS 494.80</strain>
    </source>
</reference>
<organism evidence="1 2">
    <name type="scientific">Oculimacula yallundae</name>
    <dbReference type="NCBI Taxonomy" id="86028"/>
    <lineage>
        <taxon>Eukaryota</taxon>
        <taxon>Fungi</taxon>
        <taxon>Dikarya</taxon>
        <taxon>Ascomycota</taxon>
        <taxon>Pezizomycotina</taxon>
        <taxon>Leotiomycetes</taxon>
        <taxon>Helotiales</taxon>
        <taxon>Ploettnerulaceae</taxon>
        <taxon>Oculimacula</taxon>
    </lineage>
</organism>
<sequence length="8" mass="919">MPPLVFDT</sequence>
<name>A0ABR4CSQ4_9HELO</name>
<accession>A0ABR4CSQ4</accession>
<evidence type="ECO:0000313" key="1">
    <source>
        <dbReference type="EMBL" id="KAL2073014.1"/>
    </source>
</evidence>
<protein>
    <submittedName>
        <fullName evidence="1">Uncharacterized protein</fullName>
    </submittedName>
</protein>